<evidence type="ECO:0000256" key="1">
    <source>
        <dbReference type="ARBA" id="ARBA00022750"/>
    </source>
</evidence>
<dbReference type="Gene3D" id="3.30.420.10">
    <property type="entry name" value="Ribonuclease H-like superfamily/Ribonuclease H"/>
    <property type="match status" value="1"/>
</dbReference>
<dbReference type="InterPro" id="IPR001584">
    <property type="entry name" value="Integrase_cat-core"/>
</dbReference>
<dbReference type="InterPro" id="IPR036397">
    <property type="entry name" value="RNaseH_sf"/>
</dbReference>
<dbReference type="PROSITE" id="PS50994">
    <property type="entry name" value="INTEGRASE"/>
    <property type="match status" value="1"/>
</dbReference>
<feature type="domain" description="Integrase catalytic" evidence="4">
    <location>
        <begin position="610"/>
        <end position="775"/>
    </location>
</feature>
<dbReference type="Pfam" id="PF14223">
    <property type="entry name" value="Retrotran_gag_2"/>
    <property type="match status" value="1"/>
</dbReference>
<reference evidence="5 6" key="1">
    <citation type="journal article" date="2021" name="Commun. Biol.">
        <title>The genome of Shorea leprosula (Dipterocarpaceae) highlights the ecological relevance of drought in aseasonal tropical rainforests.</title>
        <authorList>
            <person name="Ng K.K.S."/>
            <person name="Kobayashi M.J."/>
            <person name="Fawcett J.A."/>
            <person name="Hatakeyama M."/>
            <person name="Paape T."/>
            <person name="Ng C.H."/>
            <person name="Ang C.C."/>
            <person name="Tnah L.H."/>
            <person name="Lee C.T."/>
            <person name="Nishiyama T."/>
            <person name="Sese J."/>
            <person name="O'Brien M.J."/>
            <person name="Copetti D."/>
            <person name="Mohd Noor M.I."/>
            <person name="Ong R.C."/>
            <person name="Putra M."/>
            <person name="Sireger I.Z."/>
            <person name="Indrioko S."/>
            <person name="Kosugi Y."/>
            <person name="Izuno A."/>
            <person name="Isagi Y."/>
            <person name="Lee S.L."/>
            <person name="Shimizu K.K."/>
        </authorList>
    </citation>
    <scope>NUCLEOTIDE SEQUENCE [LARGE SCALE GENOMIC DNA]</scope>
    <source>
        <strain evidence="5">214</strain>
    </source>
</reference>
<evidence type="ECO:0000256" key="2">
    <source>
        <dbReference type="SAM" id="Coils"/>
    </source>
</evidence>
<dbReference type="InterPro" id="IPR025724">
    <property type="entry name" value="GAG-pre-integrase_dom"/>
</dbReference>
<dbReference type="Pfam" id="PF00665">
    <property type="entry name" value="rve"/>
    <property type="match status" value="1"/>
</dbReference>
<proteinExistence type="predicted"/>
<dbReference type="SUPFAM" id="SSF53098">
    <property type="entry name" value="Ribonuclease H-like"/>
    <property type="match status" value="1"/>
</dbReference>
<evidence type="ECO:0000259" key="4">
    <source>
        <dbReference type="PROSITE" id="PS50994"/>
    </source>
</evidence>
<dbReference type="PANTHER" id="PTHR11439:SF524">
    <property type="entry name" value="RNA-DIRECTED DNA POLYMERASE, PROTEIN KINASE RLK-PELLE-DLSV FAMILY"/>
    <property type="match status" value="1"/>
</dbReference>
<organism evidence="5 6">
    <name type="scientific">Rubroshorea leprosula</name>
    <dbReference type="NCBI Taxonomy" id="152421"/>
    <lineage>
        <taxon>Eukaryota</taxon>
        <taxon>Viridiplantae</taxon>
        <taxon>Streptophyta</taxon>
        <taxon>Embryophyta</taxon>
        <taxon>Tracheophyta</taxon>
        <taxon>Spermatophyta</taxon>
        <taxon>Magnoliopsida</taxon>
        <taxon>eudicotyledons</taxon>
        <taxon>Gunneridae</taxon>
        <taxon>Pentapetalae</taxon>
        <taxon>rosids</taxon>
        <taxon>malvids</taxon>
        <taxon>Malvales</taxon>
        <taxon>Dipterocarpaceae</taxon>
        <taxon>Rubroshorea</taxon>
    </lineage>
</organism>
<dbReference type="GO" id="GO:0015074">
    <property type="term" value="P:DNA integration"/>
    <property type="evidence" value="ECO:0007669"/>
    <property type="project" value="InterPro"/>
</dbReference>
<keyword evidence="1" id="KW-0645">Protease</keyword>
<dbReference type="Proteomes" id="UP001054252">
    <property type="component" value="Unassembled WGS sequence"/>
</dbReference>
<feature type="region of interest" description="Disordered" evidence="3">
    <location>
        <begin position="1"/>
        <end position="22"/>
    </location>
</feature>
<dbReference type="Pfam" id="PF25597">
    <property type="entry name" value="SH3_retrovirus"/>
    <property type="match status" value="1"/>
</dbReference>
<evidence type="ECO:0000313" key="5">
    <source>
        <dbReference type="EMBL" id="GKV33180.1"/>
    </source>
</evidence>
<evidence type="ECO:0000256" key="3">
    <source>
        <dbReference type="SAM" id="MobiDB-lite"/>
    </source>
</evidence>
<feature type="region of interest" description="Disordered" evidence="3">
    <location>
        <begin position="870"/>
        <end position="992"/>
    </location>
</feature>
<comment type="caution">
    <text evidence="5">The sequence shown here is derived from an EMBL/GenBank/DDBJ whole genome shotgun (WGS) entry which is preliminary data.</text>
</comment>
<dbReference type="CDD" id="cd09272">
    <property type="entry name" value="RNase_HI_RT_Ty1"/>
    <property type="match status" value="1"/>
</dbReference>
<dbReference type="InterPro" id="IPR012337">
    <property type="entry name" value="RNaseH-like_sf"/>
</dbReference>
<dbReference type="EMBL" id="BPVZ01000099">
    <property type="protein sequence ID" value="GKV33180.1"/>
    <property type="molecule type" value="Genomic_DNA"/>
</dbReference>
<feature type="region of interest" description="Disordered" evidence="3">
    <location>
        <begin position="1567"/>
        <end position="1588"/>
    </location>
</feature>
<accession>A0AAV5L7X8</accession>
<feature type="compositionally biased region" description="Pro residues" evidence="3">
    <location>
        <begin position="876"/>
        <end position="895"/>
    </location>
</feature>
<dbReference type="InterPro" id="IPR013103">
    <property type="entry name" value="RVT_2"/>
</dbReference>
<dbReference type="GO" id="GO:0003676">
    <property type="term" value="F:nucleic acid binding"/>
    <property type="evidence" value="ECO:0007669"/>
    <property type="project" value="InterPro"/>
</dbReference>
<feature type="compositionally biased region" description="Low complexity" evidence="3">
    <location>
        <begin position="896"/>
        <end position="913"/>
    </location>
</feature>
<keyword evidence="1" id="KW-0064">Aspartyl protease</keyword>
<dbReference type="InterPro" id="IPR054722">
    <property type="entry name" value="PolX-like_BBD"/>
</dbReference>
<dbReference type="SUPFAM" id="SSF56672">
    <property type="entry name" value="DNA/RNA polymerases"/>
    <property type="match status" value="1"/>
</dbReference>
<dbReference type="InterPro" id="IPR043502">
    <property type="entry name" value="DNA/RNA_pol_sf"/>
</dbReference>
<gene>
    <name evidence="5" type="ORF">SLEP1_g41715</name>
</gene>
<keyword evidence="6" id="KW-1185">Reference proteome</keyword>
<dbReference type="InterPro" id="IPR057670">
    <property type="entry name" value="SH3_retrovirus"/>
</dbReference>
<name>A0AAV5L7X8_9ROSI</name>
<dbReference type="Pfam" id="PF07727">
    <property type="entry name" value="RVT_2"/>
    <property type="match status" value="1"/>
</dbReference>
<keyword evidence="2" id="KW-0175">Coiled coil</keyword>
<dbReference type="Pfam" id="PF22936">
    <property type="entry name" value="Pol_BBD"/>
    <property type="match status" value="1"/>
</dbReference>
<dbReference type="Pfam" id="PF13976">
    <property type="entry name" value="gag_pre-integrs"/>
    <property type="match status" value="1"/>
</dbReference>
<sequence length="1861" mass="207037">MDSSSSQTSSTSSTVPISSMDSPLVTAKPTEFKFPFVPPFNTLTSPNPIPIHQNSASHSFFSHPVFTVSNIKTFVPETLTHENYVIWKELMIPVFKSKGVYGHIDGTDPCPPPSSPHFEAWMIIQPGKSLTAKEAWDAIHTSYQNQLAARKMYVKQEFITLQKQSGQSMLNYLQIVKKAADNMYGVGEILTDRDIVFQALAGLDAEYSVAKRTIPQRSPFPSFVELQSLLLIEESTLQREKSVSHLAFVNPSTQQVLQTSTHSPEVYYSGAQSRHEFSGFGRVFNRGLHRGGRGPRRGGRGGRGSRGGSYSNFDRGSFHGTVYNPNHGVYNGGVHASNNHAWNSSNGFNSSNWLNSSHGNNLPPLLPNPSMPSHQIMACQLCDQLTHKARDCPLLIGTKIASPNPHGPTAFTATTYPTTPDSKWYIDSGANTHVSSTPGNLLNSSPYSGLELIQVGNGQLLPVTHSGNASFSSSGHSFKLNNVLVSPHLHKNLISVRQFTKDNNCSIEFDSSGFSVKDIKTKNVLLRCNSSRGLYPVSSSSSSCPSVLSTAVVSPDVWHLRLGHPGSDSISHLFRRGLILPNNKMSSSISCHACQLGKHTRLPFSDSFSVTSAPFDLIHSDVWTSPVMSFTGIRYYLLFLDDYSHYLWVYPLHSKSQVFQVFLRFSASVFTQFGARIKAFQCDNGREFDNLDFANYFQSNGIHLRSSCPSTPQQNGKAERMNRTILNMVRSLLFQAKLPSEFWVEALYVAAHLINILPCSRLQFSTPHEVLFGEVPSYDHLRTFGCACYPNLSATAAHKLAPRSSLCIFLGYPSHHKGYRCLDLQTNKIILSRHVTFNEELFPYPPQHPTSCQTPTPSLRAPFHLLDIPLSWPNSQPNPPPPTNPVHPLNPPPPSNLLGRPNSTCPTSTLHPPTSLPPTLNPSPDLHSPSSPVHPPALINSPSAPVASTHAASVPPASNPSESTCPCPDSVSEQEHEVSTAPLLSAAPPPSGAVARRLHGMVTRSQVGVRKPKILPSMVHTLLDLTEPKTFKQAHRLPEWQHAMNEEYVALLRNKTWVLVPPPCGANIVGSKWVYRIKQRADGSIERYKARLVAQGYTQQPGIDYDETFSPVVKPVTIRTVLALALSKSWPIHQLDVKNAFLNGYLSEPAYMSQPPRFVDPQYPNHVCFLQRALYGLKQAPRAWFQQFAAFLYSCGFIQAYSDCSMFLYHSNGMLAILLLYVDDIILTASTQPLLDHIIALLKKEFLMTDLGVLNYFLGITARFNSDGIFLCQTKYVADLLDRTGMSDCKAVSTPMTPKQKLVASDSPPCSDSTQYRSIVSALQYLTFTRPDIAFAVQQVCQYMHAPTENHFQAVKRILRYLQGTLHYGLQLFKDFSPSLHIYTDADWAGCLDSRRSTSGYCLFFGRSLVSWSSKKQPTVARSSAEAEYRAMANAVAEVVWVRQLLGELRIFLSSPPVLFCDNISALYMALNPVQHQRTKHIEIDIHFVRERVASRAILLQHVPTSLQCADILTKALSTSVFDEVMQQTLSQVMWGLQLAKIDADRWEFANEGFIRGQKDLLKNISRRKHPQGSDQRKASQPQDNSVEPCENIKNVGLWKEVENLKTDKNALMQELVKLRQNQETADNKLLRLKDSLQGMEKNQQQMLSFLIMAMQSPGFLVQLLKPKENNRYMTEAGNMLGSTAEDSEPVASDGMIVRYQPPVEEAPKPVLKPVIDSEIPPEFDASSGGMKDFWMNIDFVKVLVDDSHIPFAPPDLHDDGAWEKLLLANPFLENGEDGKKDKECPTDSGMEVEVTESGTHLDKPHNFELLLQNMGNSHNLEIEPIVNGLQLETSENLELLTEQLGHLTSESDHRDEIPSK</sequence>
<feature type="compositionally biased region" description="Basic residues" evidence="3">
    <location>
        <begin position="287"/>
        <end position="300"/>
    </location>
</feature>
<protein>
    <recommendedName>
        <fullName evidence="4">Integrase catalytic domain-containing protein</fullName>
    </recommendedName>
</protein>
<feature type="region of interest" description="Disordered" evidence="3">
    <location>
        <begin position="285"/>
        <end position="311"/>
    </location>
</feature>
<keyword evidence="1" id="KW-0378">Hydrolase</keyword>
<dbReference type="GO" id="GO:0004190">
    <property type="term" value="F:aspartic-type endopeptidase activity"/>
    <property type="evidence" value="ECO:0007669"/>
    <property type="project" value="UniProtKB-KW"/>
</dbReference>
<dbReference type="PANTHER" id="PTHR11439">
    <property type="entry name" value="GAG-POL-RELATED RETROTRANSPOSON"/>
    <property type="match status" value="1"/>
</dbReference>
<feature type="coiled-coil region" evidence="2">
    <location>
        <begin position="1602"/>
        <end position="1643"/>
    </location>
</feature>
<evidence type="ECO:0000313" key="6">
    <source>
        <dbReference type="Proteomes" id="UP001054252"/>
    </source>
</evidence>